<dbReference type="PANTHER" id="PTHR21035">
    <property type="entry name" value="28S RIBOSOMAL PROTEIN S26, MITOCHONDRIAL"/>
    <property type="match status" value="1"/>
</dbReference>
<sequence length="229" mass="27577">MSLFSPSCRHGILRFQESWVKLSSITIQLRWKKKPRVRKPAHLPMSMEKMYKIPKHPYVPPEENELILNLLAEYMRKIDSMRKYFKEELEQKYKDEGNTFENQKLEEVKFQALLEENNKENERLRKIREEVLEEEFQKMQIELLQLEEERKIKLQETKLRVEELVKKQKEKIASYITLETLDDAIETAINSPKNVCYSLDVNGNIRWEGYPPTDLEEEINRRISQSMEK</sequence>
<dbReference type="Proteomes" id="UP001054837">
    <property type="component" value="Unassembled WGS sequence"/>
</dbReference>
<evidence type="ECO:0000256" key="1">
    <source>
        <dbReference type="ARBA" id="ARBA00004173"/>
    </source>
</evidence>
<keyword evidence="3" id="KW-0809">Transit peptide</keyword>
<reference evidence="10 11" key="1">
    <citation type="submission" date="2021-06" db="EMBL/GenBank/DDBJ databases">
        <title>Caerostris darwini draft genome.</title>
        <authorList>
            <person name="Kono N."/>
            <person name="Arakawa K."/>
        </authorList>
    </citation>
    <scope>NUCLEOTIDE SEQUENCE [LARGE SCALE GENOMIC DNA]</scope>
</reference>
<dbReference type="AlphaFoldDB" id="A0AAV4M5V2"/>
<dbReference type="PANTHER" id="PTHR21035:SF2">
    <property type="entry name" value="SMALL RIBOSOMAL SUBUNIT PROTEIN MS26"/>
    <property type="match status" value="1"/>
</dbReference>
<keyword evidence="11" id="KW-1185">Reference proteome</keyword>
<evidence type="ECO:0000256" key="4">
    <source>
        <dbReference type="ARBA" id="ARBA00022980"/>
    </source>
</evidence>
<name>A0AAV4M5V2_9ARAC</name>
<evidence type="ECO:0000256" key="7">
    <source>
        <dbReference type="ARBA" id="ARBA00035138"/>
    </source>
</evidence>
<comment type="similarity">
    <text evidence="2">Belongs to the mitochondrion-specific ribosomal protein mS26 family.</text>
</comment>
<keyword evidence="4" id="KW-0689">Ribosomal protein</keyword>
<evidence type="ECO:0000256" key="3">
    <source>
        <dbReference type="ARBA" id="ARBA00022946"/>
    </source>
</evidence>
<dbReference type="GO" id="GO:0005763">
    <property type="term" value="C:mitochondrial small ribosomal subunit"/>
    <property type="evidence" value="ECO:0007669"/>
    <property type="project" value="InterPro"/>
</dbReference>
<evidence type="ECO:0000313" key="10">
    <source>
        <dbReference type="EMBL" id="GIX67446.1"/>
    </source>
</evidence>
<feature type="coiled-coil region" evidence="9">
    <location>
        <begin position="86"/>
        <end position="171"/>
    </location>
</feature>
<gene>
    <name evidence="10" type="ORF">CDAR_110361</name>
</gene>
<comment type="subcellular location">
    <subcellularLocation>
        <location evidence="1">Mitochondrion</location>
    </subcellularLocation>
</comment>
<evidence type="ECO:0000256" key="5">
    <source>
        <dbReference type="ARBA" id="ARBA00023128"/>
    </source>
</evidence>
<dbReference type="Pfam" id="PF14943">
    <property type="entry name" value="MRP-S26"/>
    <property type="match status" value="1"/>
</dbReference>
<evidence type="ECO:0000256" key="8">
    <source>
        <dbReference type="ARBA" id="ARBA00035344"/>
    </source>
</evidence>
<comment type="caution">
    <text evidence="10">The sequence shown here is derived from an EMBL/GenBank/DDBJ whole genome shotgun (WGS) entry which is preliminary data.</text>
</comment>
<dbReference type="InterPro" id="IPR026140">
    <property type="entry name" value="Ribosomal_mS26"/>
</dbReference>
<accession>A0AAV4M5V2</accession>
<proteinExistence type="inferred from homology"/>
<evidence type="ECO:0000313" key="11">
    <source>
        <dbReference type="Proteomes" id="UP001054837"/>
    </source>
</evidence>
<dbReference type="EMBL" id="BPLQ01000096">
    <property type="protein sequence ID" value="GIX67446.1"/>
    <property type="molecule type" value="Genomic_DNA"/>
</dbReference>
<keyword evidence="9" id="KW-0175">Coiled coil</keyword>
<keyword evidence="5" id="KW-0496">Mitochondrion</keyword>
<evidence type="ECO:0000256" key="2">
    <source>
        <dbReference type="ARBA" id="ARBA00009672"/>
    </source>
</evidence>
<keyword evidence="6" id="KW-0687">Ribonucleoprotein</keyword>
<protein>
    <recommendedName>
        <fullName evidence="7">Small ribosomal subunit protein mS26</fullName>
    </recommendedName>
    <alternativeName>
        <fullName evidence="8">28S ribosomal protein S26, mitochondrial</fullName>
    </alternativeName>
</protein>
<evidence type="ECO:0000256" key="9">
    <source>
        <dbReference type="SAM" id="Coils"/>
    </source>
</evidence>
<evidence type="ECO:0000256" key="6">
    <source>
        <dbReference type="ARBA" id="ARBA00023274"/>
    </source>
</evidence>
<organism evidence="10 11">
    <name type="scientific">Caerostris darwini</name>
    <dbReference type="NCBI Taxonomy" id="1538125"/>
    <lineage>
        <taxon>Eukaryota</taxon>
        <taxon>Metazoa</taxon>
        <taxon>Ecdysozoa</taxon>
        <taxon>Arthropoda</taxon>
        <taxon>Chelicerata</taxon>
        <taxon>Arachnida</taxon>
        <taxon>Araneae</taxon>
        <taxon>Araneomorphae</taxon>
        <taxon>Entelegynae</taxon>
        <taxon>Araneoidea</taxon>
        <taxon>Araneidae</taxon>
        <taxon>Caerostris</taxon>
    </lineage>
</organism>